<name>A0A4R9KAZ9_9LEPT</name>
<organism evidence="1 2">
    <name type="scientific">Leptospira ognonensis</name>
    <dbReference type="NCBI Taxonomy" id="2484945"/>
    <lineage>
        <taxon>Bacteria</taxon>
        <taxon>Pseudomonadati</taxon>
        <taxon>Spirochaetota</taxon>
        <taxon>Spirochaetia</taxon>
        <taxon>Leptospirales</taxon>
        <taxon>Leptospiraceae</taxon>
        <taxon>Leptospira</taxon>
    </lineage>
</organism>
<dbReference type="OrthoDB" id="336938at2"/>
<sequence length="143" mass="16709">MELILNDSEVKHLLEAIVVYEWIANSPHEESDPSVDTFCQSLLSKLKNSPVKDSINQTSDGTLSVNETLFQQIHDDYIEAYNDDLFWSDLAFELGTRDLSKKYTEVEFQKLSEEEREKKAAIEIENYDKEFESYGIERLYLKK</sequence>
<reference evidence="1" key="1">
    <citation type="journal article" date="2019" name="PLoS Negl. Trop. Dis.">
        <title>Revisiting the worldwide diversity of Leptospira species in the environment.</title>
        <authorList>
            <person name="Vincent A.T."/>
            <person name="Schiettekatte O."/>
            <person name="Bourhy P."/>
            <person name="Veyrier F.J."/>
            <person name="Picardeau M."/>
        </authorList>
    </citation>
    <scope>NUCLEOTIDE SEQUENCE [LARGE SCALE GENOMIC DNA]</scope>
    <source>
        <strain evidence="1">201702476</strain>
    </source>
</reference>
<comment type="caution">
    <text evidence="1">The sequence shown here is derived from an EMBL/GenBank/DDBJ whole genome shotgun (WGS) entry which is preliminary data.</text>
</comment>
<dbReference type="EMBL" id="RQGD01000002">
    <property type="protein sequence ID" value="TGL63908.1"/>
    <property type="molecule type" value="Genomic_DNA"/>
</dbReference>
<protein>
    <submittedName>
        <fullName evidence="1">Uncharacterized protein</fullName>
    </submittedName>
</protein>
<dbReference type="Proteomes" id="UP000297693">
    <property type="component" value="Unassembled WGS sequence"/>
</dbReference>
<proteinExistence type="predicted"/>
<keyword evidence="2" id="KW-1185">Reference proteome</keyword>
<accession>A0A4R9KAZ9</accession>
<gene>
    <name evidence="1" type="ORF">EHQ58_00660</name>
</gene>
<evidence type="ECO:0000313" key="2">
    <source>
        <dbReference type="Proteomes" id="UP000297693"/>
    </source>
</evidence>
<dbReference type="RefSeq" id="WP_135621404.1">
    <property type="nucleotide sequence ID" value="NZ_RQGD01000002.1"/>
</dbReference>
<dbReference type="AlphaFoldDB" id="A0A4R9KAZ9"/>
<evidence type="ECO:0000313" key="1">
    <source>
        <dbReference type="EMBL" id="TGL63908.1"/>
    </source>
</evidence>